<keyword evidence="6" id="KW-0119">Carbohydrate metabolism</keyword>
<keyword evidence="5" id="KW-0378">Hydrolase</keyword>
<name>A0A8J6CF08_DIALT</name>
<dbReference type="GO" id="GO:0045493">
    <property type="term" value="P:xylan catabolic process"/>
    <property type="evidence" value="ECO:0007669"/>
    <property type="project" value="UniProtKB-KW"/>
</dbReference>
<evidence type="ECO:0000313" key="8">
    <source>
        <dbReference type="EMBL" id="KAG8465143.1"/>
    </source>
</evidence>
<dbReference type="PANTHER" id="PTHR38050:SF2">
    <property type="entry name" value="FERULOYL ESTERASE C-RELATED"/>
    <property type="match status" value="1"/>
</dbReference>
<dbReference type="SUPFAM" id="SSF53474">
    <property type="entry name" value="alpha/beta-Hydrolases"/>
    <property type="match status" value="1"/>
</dbReference>
<evidence type="ECO:0000256" key="7">
    <source>
        <dbReference type="ARBA" id="ARBA00023326"/>
    </source>
</evidence>
<dbReference type="InterPro" id="IPR043595">
    <property type="entry name" value="FaeB/C/D"/>
</dbReference>
<protein>
    <recommendedName>
        <fullName evidence="10">Feruloyl esterase</fullName>
    </recommendedName>
</protein>
<evidence type="ECO:0008006" key="10">
    <source>
        <dbReference type="Google" id="ProtNLM"/>
    </source>
</evidence>
<evidence type="ECO:0000256" key="3">
    <source>
        <dbReference type="ARBA" id="ARBA00022651"/>
    </source>
</evidence>
<keyword evidence="3" id="KW-0858">Xylan degradation</keyword>
<reference evidence="8" key="1">
    <citation type="submission" date="2021-05" db="EMBL/GenBank/DDBJ databases">
        <title>The genome of the haptophyte Pavlova lutheri (Diacronema luteri, Pavlovales) - a model for lipid biosynthesis in eukaryotic algae.</title>
        <authorList>
            <person name="Hulatt C.J."/>
            <person name="Posewitz M.C."/>
        </authorList>
    </citation>
    <scope>NUCLEOTIDE SEQUENCE</scope>
    <source>
        <strain evidence="8">NIVA-4/92</strain>
    </source>
</reference>
<evidence type="ECO:0000256" key="1">
    <source>
        <dbReference type="ARBA" id="ARBA00004613"/>
    </source>
</evidence>
<evidence type="ECO:0000256" key="4">
    <source>
        <dbReference type="ARBA" id="ARBA00022729"/>
    </source>
</evidence>
<accession>A0A8J6CF08</accession>
<keyword evidence="7" id="KW-0624">Polysaccharide degradation</keyword>
<dbReference type="Gene3D" id="3.40.50.1820">
    <property type="entry name" value="alpha/beta hydrolase"/>
    <property type="match status" value="1"/>
</dbReference>
<dbReference type="EMBL" id="JAGTXO010000011">
    <property type="protein sequence ID" value="KAG8465143.1"/>
    <property type="molecule type" value="Genomic_DNA"/>
</dbReference>
<comment type="subcellular location">
    <subcellularLocation>
        <location evidence="1">Secreted</location>
    </subcellularLocation>
</comment>
<evidence type="ECO:0000313" key="9">
    <source>
        <dbReference type="Proteomes" id="UP000751190"/>
    </source>
</evidence>
<dbReference type="AlphaFoldDB" id="A0A8J6CF08"/>
<dbReference type="Proteomes" id="UP000751190">
    <property type="component" value="Unassembled WGS sequence"/>
</dbReference>
<sequence>MHERRRARVRVCALLGASALAIACALRLRVAASTEAPAPEAQHQDKPRLGSRVWCQKCPHRRCSRRGYALSVHTSTEEMIAAGRGVLDCLCYYCRGQCGSLSLPNMFEADGGVDHPNFLANVAHVGGRCDGERCTWGDVCVAPAFVEPIPAGEHVCSGYVNYTTTTWAGSPSAPFEAGCGPRQWERHLISVWDVRADRLREELREHVEDAGRQALRRYVLYAPKSLDGAPPDSLLLLAPDTGNTPENMLDMASIHSRAEADRILVVGLEGVDHNQLNVGRDCKPQWTVDEDVPYALAVLREMHALYRIDPLRIACAGFSRGGRFCARLASELSPLIAAFGATGSLRYPEPNHAIRPVPAIAFHGSADPINPLHGGGHHYWQSSVDNARERWAEHNGCQELTGEEAFQGSCAKRTASSNCTDGADVQLYVFPGAGHTWPGSGYTYHRSSGAVAHCAHATDLALAFFEAHPLPVEYEAQARALLDKGSRFTLT</sequence>
<dbReference type="GO" id="GO:0005576">
    <property type="term" value="C:extracellular region"/>
    <property type="evidence" value="ECO:0007669"/>
    <property type="project" value="UniProtKB-SubCell"/>
</dbReference>
<dbReference type="InterPro" id="IPR029058">
    <property type="entry name" value="AB_hydrolase_fold"/>
</dbReference>
<dbReference type="PANTHER" id="PTHR38050">
    <property type="match status" value="1"/>
</dbReference>
<evidence type="ECO:0000256" key="2">
    <source>
        <dbReference type="ARBA" id="ARBA00022525"/>
    </source>
</evidence>
<dbReference type="GO" id="GO:0030600">
    <property type="term" value="F:feruloyl esterase activity"/>
    <property type="evidence" value="ECO:0007669"/>
    <property type="project" value="InterPro"/>
</dbReference>
<comment type="caution">
    <text evidence="8">The sequence shown here is derived from an EMBL/GenBank/DDBJ whole genome shotgun (WGS) entry which is preliminary data.</text>
</comment>
<dbReference type="PROSITE" id="PS51257">
    <property type="entry name" value="PROKAR_LIPOPROTEIN"/>
    <property type="match status" value="1"/>
</dbReference>
<keyword evidence="9" id="KW-1185">Reference proteome</keyword>
<proteinExistence type="predicted"/>
<gene>
    <name evidence="8" type="ORF">KFE25_012506</name>
</gene>
<evidence type="ECO:0000256" key="5">
    <source>
        <dbReference type="ARBA" id="ARBA00022801"/>
    </source>
</evidence>
<organism evidence="8 9">
    <name type="scientific">Diacronema lutheri</name>
    <name type="common">Unicellular marine alga</name>
    <name type="synonym">Monochrysis lutheri</name>
    <dbReference type="NCBI Taxonomy" id="2081491"/>
    <lineage>
        <taxon>Eukaryota</taxon>
        <taxon>Haptista</taxon>
        <taxon>Haptophyta</taxon>
        <taxon>Pavlovophyceae</taxon>
        <taxon>Pavlovales</taxon>
        <taxon>Pavlovaceae</taxon>
        <taxon>Diacronema</taxon>
    </lineage>
</organism>
<keyword evidence="2" id="KW-0964">Secreted</keyword>
<evidence type="ECO:0000256" key="6">
    <source>
        <dbReference type="ARBA" id="ARBA00023277"/>
    </source>
</evidence>
<keyword evidence="4" id="KW-0732">Signal</keyword>